<dbReference type="OMA" id="IRCEYET"/>
<dbReference type="PROSITE" id="PS50835">
    <property type="entry name" value="IG_LIKE"/>
    <property type="match status" value="1"/>
</dbReference>
<evidence type="ECO:0000256" key="1">
    <source>
        <dbReference type="ARBA" id="ARBA00004236"/>
    </source>
</evidence>
<evidence type="ECO:0000256" key="9">
    <source>
        <dbReference type="SAM" id="SignalP"/>
    </source>
</evidence>
<dbReference type="Proteomes" id="UP000694545">
    <property type="component" value="Unplaced"/>
</dbReference>
<accession>A0A8D2L850</accession>
<evidence type="ECO:0000259" key="10">
    <source>
        <dbReference type="PROSITE" id="PS50835"/>
    </source>
</evidence>
<evidence type="ECO:0000256" key="8">
    <source>
        <dbReference type="ARBA" id="ARBA00043266"/>
    </source>
</evidence>
<dbReference type="SMART" id="SM00406">
    <property type="entry name" value="IGv"/>
    <property type="match status" value="1"/>
</dbReference>
<sequence length="153" mass="17245">MSLLWALLTPLLIVFRGRYRPFCSFRLSGSISKVCSTRGQDGLQPNPFLKSKAGEDAAIRCEYETKTLYSLQWYRQRPGESPVFLLLLMSGRTADRKEPNLSAELNTKNRSSHLHIRGAQLTDSATYFCAIEAQLHRSLVFQSCSATTKKALL</sequence>
<reference evidence="11" key="1">
    <citation type="submission" date="2025-08" db="UniProtKB">
        <authorList>
            <consortium name="Ensembl"/>
        </authorList>
    </citation>
    <scope>IDENTIFICATION</scope>
</reference>
<dbReference type="SUPFAM" id="SSF48726">
    <property type="entry name" value="Immunoglobulin"/>
    <property type="match status" value="1"/>
</dbReference>
<evidence type="ECO:0000313" key="11">
    <source>
        <dbReference type="Ensembl" id="ENSVKKP00000018290.1"/>
    </source>
</evidence>
<evidence type="ECO:0000313" key="12">
    <source>
        <dbReference type="Proteomes" id="UP000694545"/>
    </source>
</evidence>
<dbReference type="InterPro" id="IPR003599">
    <property type="entry name" value="Ig_sub"/>
</dbReference>
<feature type="signal peptide" evidence="9">
    <location>
        <begin position="1"/>
        <end position="19"/>
    </location>
</feature>
<comment type="subcellular location">
    <subcellularLocation>
        <location evidence="1">Cell membrane</location>
    </subcellularLocation>
</comment>
<dbReference type="AlphaFoldDB" id="A0A8D2L850"/>
<feature type="domain" description="Ig-like" evidence="10">
    <location>
        <begin position="54"/>
        <end position="140"/>
    </location>
</feature>
<keyword evidence="8" id="KW-1064">Adaptive immunity</keyword>
<keyword evidence="3 9" id="KW-0732">Signal</keyword>
<feature type="chain" id="PRO_5034461522" description="Ig-like domain-containing protein" evidence="9">
    <location>
        <begin position="20"/>
        <end position="153"/>
    </location>
</feature>
<dbReference type="InterPro" id="IPR013106">
    <property type="entry name" value="Ig_V-set"/>
</dbReference>
<dbReference type="InterPro" id="IPR007110">
    <property type="entry name" value="Ig-like_dom"/>
</dbReference>
<keyword evidence="5" id="KW-1015">Disulfide bond</keyword>
<evidence type="ECO:0000256" key="3">
    <source>
        <dbReference type="ARBA" id="ARBA00022729"/>
    </source>
</evidence>
<organism evidence="11 12">
    <name type="scientific">Varanus komodoensis</name>
    <name type="common">Komodo dragon</name>
    <dbReference type="NCBI Taxonomy" id="61221"/>
    <lineage>
        <taxon>Eukaryota</taxon>
        <taxon>Metazoa</taxon>
        <taxon>Chordata</taxon>
        <taxon>Craniata</taxon>
        <taxon>Vertebrata</taxon>
        <taxon>Euteleostomi</taxon>
        <taxon>Lepidosauria</taxon>
        <taxon>Squamata</taxon>
        <taxon>Bifurcata</taxon>
        <taxon>Unidentata</taxon>
        <taxon>Episquamata</taxon>
        <taxon>Toxicofera</taxon>
        <taxon>Anguimorpha</taxon>
        <taxon>Paleoanguimorpha</taxon>
        <taxon>Varanoidea</taxon>
        <taxon>Varanidae</taxon>
        <taxon>Varanus</taxon>
    </lineage>
</organism>
<evidence type="ECO:0000256" key="5">
    <source>
        <dbReference type="ARBA" id="ARBA00023157"/>
    </source>
</evidence>
<comment type="subunit">
    <text evidence="7">Alpha-beta TR is a heterodimer composed of an alpha and beta chain; disulfide-linked. The alpha-beta TR is associated with the transmembrane signaling CD3 coreceptor proteins to form the TR-CD3 (TcR or TCR). The assembly of alpha-beta TR heterodimers with CD3 occurs in the endoplasmic reticulum where a single alpha-beta TR heterodimer associates with one CD3D-CD3E heterodimer, one CD3G-CD3E heterodimer and one CD247 homodimer forming a stable octameric structure. CD3D-CD3E and CD3G-CD3E heterodimers preferentially associate with TR alpha and TR beta chains, respectively. The association of the CD247 homodimer is the last step of TcR assembly in the endoplasmic reticulum and is required for transport to the cell surface.</text>
</comment>
<dbReference type="SMART" id="SM00409">
    <property type="entry name" value="IG"/>
    <property type="match status" value="1"/>
</dbReference>
<keyword evidence="4" id="KW-0472">Membrane</keyword>
<evidence type="ECO:0000256" key="2">
    <source>
        <dbReference type="ARBA" id="ARBA00022475"/>
    </source>
</evidence>
<dbReference type="PANTHER" id="PTHR19339">
    <property type="entry name" value="T CELL RECEPTOR ALPHA VARIABLE 39"/>
    <property type="match status" value="1"/>
</dbReference>
<proteinExistence type="predicted"/>
<dbReference type="Gene3D" id="2.60.40.10">
    <property type="entry name" value="Immunoglobulins"/>
    <property type="match status" value="1"/>
</dbReference>
<dbReference type="GO" id="GO:0042101">
    <property type="term" value="C:T cell receptor complex"/>
    <property type="evidence" value="ECO:0007669"/>
    <property type="project" value="UniProtKB-KW"/>
</dbReference>
<dbReference type="InterPro" id="IPR051896">
    <property type="entry name" value="TCR_alpha_variable"/>
</dbReference>
<evidence type="ECO:0000256" key="6">
    <source>
        <dbReference type="ARBA" id="ARBA00023180"/>
    </source>
</evidence>
<name>A0A8D2L850_VARKO</name>
<keyword evidence="8" id="KW-1279">T cell receptor</keyword>
<keyword evidence="12" id="KW-1185">Reference proteome</keyword>
<reference evidence="11" key="2">
    <citation type="submission" date="2025-09" db="UniProtKB">
        <authorList>
            <consortium name="Ensembl"/>
        </authorList>
    </citation>
    <scope>IDENTIFICATION</scope>
</reference>
<keyword evidence="8" id="KW-0391">Immunity</keyword>
<dbReference type="Pfam" id="PF07686">
    <property type="entry name" value="V-set"/>
    <property type="match status" value="1"/>
</dbReference>
<dbReference type="Ensembl" id="ENSVKKT00000018752.1">
    <property type="protein sequence ID" value="ENSVKKP00000018290.1"/>
    <property type="gene ID" value="ENSVKKG00000012468.1"/>
</dbReference>
<dbReference type="PANTHER" id="PTHR19339:SF10">
    <property type="entry name" value="IG-LIKE DOMAIN-CONTAINING PROTEIN-RELATED"/>
    <property type="match status" value="1"/>
</dbReference>
<protein>
    <recommendedName>
        <fullName evidence="10">Ig-like domain-containing protein</fullName>
    </recommendedName>
</protein>
<evidence type="ECO:0000256" key="7">
    <source>
        <dbReference type="ARBA" id="ARBA00038651"/>
    </source>
</evidence>
<evidence type="ECO:0000256" key="4">
    <source>
        <dbReference type="ARBA" id="ARBA00023136"/>
    </source>
</evidence>
<keyword evidence="6" id="KW-0325">Glycoprotein</keyword>
<dbReference type="InterPro" id="IPR013783">
    <property type="entry name" value="Ig-like_fold"/>
</dbReference>
<dbReference type="InterPro" id="IPR036179">
    <property type="entry name" value="Ig-like_dom_sf"/>
</dbReference>
<keyword evidence="2" id="KW-1003">Cell membrane</keyword>